<feature type="signal peptide" evidence="2">
    <location>
        <begin position="1"/>
        <end position="28"/>
    </location>
</feature>
<dbReference type="Proteomes" id="UP000252707">
    <property type="component" value="Unassembled WGS sequence"/>
</dbReference>
<gene>
    <name evidence="4" type="ORF">DFQ59_10538</name>
</gene>
<dbReference type="GO" id="GO:0016209">
    <property type="term" value="F:antioxidant activity"/>
    <property type="evidence" value="ECO:0007669"/>
    <property type="project" value="InterPro"/>
</dbReference>
<feature type="chain" id="PRO_5016834731" evidence="2">
    <location>
        <begin position="29"/>
        <end position="178"/>
    </location>
</feature>
<dbReference type="InterPro" id="IPR000866">
    <property type="entry name" value="AhpC/TSA"/>
</dbReference>
<evidence type="ECO:0000259" key="3">
    <source>
        <dbReference type="PROSITE" id="PS51352"/>
    </source>
</evidence>
<dbReference type="SUPFAM" id="SSF52833">
    <property type="entry name" value="Thioredoxin-like"/>
    <property type="match status" value="1"/>
</dbReference>
<name>A0A369CBV7_9GAMM</name>
<dbReference type="CDD" id="cd02966">
    <property type="entry name" value="TlpA_like_family"/>
    <property type="match status" value="1"/>
</dbReference>
<proteinExistence type="predicted"/>
<feature type="domain" description="Thioredoxin" evidence="3">
    <location>
        <begin position="35"/>
        <end position="174"/>
    </location>
</feature>
<dbReference type="RefSeq" id="WP_114279820.1">
    <property type="nucleotide sequence ID" value="NZ_QPJY01000005.1"/>
</dbReference>
<keyword evidence="5" id="KW-1185">Reference proteome</keyword>
<evidence type="ECO:0000256" key="2">
    <source>
        <dbReference type="SAM" id="SignalP"/>
    </source>
</evidence>
<sequence length="178" mass="18739">MTTACARAGRGLLLGLLLAAAGTLPAAAGEGLQPVAGTPPAAPLELPDLAGHTVRLADLRGRWVLVNFWAAWCAPCRKEMPSMERAWRTLRPEGLELLAVHAGPSAAAAQKFLEQVPVGFTVVMDEALAVSGWDIPGLPVTYLVDPQGRQVAVAVGDREWDSPAMIARLRELMGTEGG</sequence>
<dbReference type="OrthoDB" id="9788279at2"/>
<dbReference type="InterPro" id="IPR050553">
    <property type="entry name" value="Thioredoxin_ResA/DsbE_sf"/>
</dbReference>
<dbReference type="EMBL" id="QPJY01000005">
    <property type="protein sequence ID" value="RCX30206.1"/>
    <property type="molecule type" value="Genomic_DNA"/>
</dbReference>
<reference evidence="4 5" key="1">
    <citation type="submission" date="2018-07" db="EMBL/GenBank/DDBJ databases">
        <title>Genomic Encyclopedia of Type Strains, Phase IV (KMG-IV): sequencing the most valuable type-strain genomes for metagenomic binning, comparative biology and taxonomic classification.</title>
        <authorList>
            <person name="Goeker M."/>
        </authorList>
    </citation>
    <scope>NUCLEOTIDE SEQUENCE [LARGE SCALE GENOMIC DNA]</scope>
    <source>
        <strain evidence="4 5">DSM 26407</strain>
    </source>
</reference>
<evidence type="ECO:0000313" key="4">
    <source>
        <dbReference type="EMBL" id="RCX30206.1"/>
    </source>
</evidence>
<protein>
    <submittedName>
        <fullName evidence="4">Peroxiredoxin</fullName>
    </submittedName>
</protein>
<organism evidence="4 5">
    <name type="scientific">Thioalbus denitrificans</name>
    <dbReference type="NCBI Taxonomy" id="547122"/>
    <lineage>
        <taxon>Bacteria</taxon>
        <taxon>Pseudomonadati</taxon>
        <taxon>Pseudomonadota</taxon>
        <taxon>Gammaproteobacteria</taxon>
        <taxon>Chromatiales</taxon>
        <taxon>Ectothiorhodospiraceae</taxon>
        <taxon>Thioalbus</taxon>
    </lineage>
</organism>
<evidence type="ECO:0000313" key="5">
    <source>
        <dbReference type="Proteomes" id="UP000252707"/>
    </source>
</evidence>
<dbReference type="PROSITE" id="PS00194">
    <property type="entry name" value="THIOREDOXIN_1"/>
    <property type="match status" value="1"/>
</dbReference>
<dbReference type="PANTHER" id="PTHR42852">
    <property type="entry name" value="THIOL:DISULFIDE INTERCHANGE PROTEIN DSBE"/>
    <property type="match status" value="1"/>
</dbReference>
<dbReference type="InterPro" id="IPR013766">
    <property type="entry name" value="Thioredoxin_domain"/>
</dbReference>
<dbReference type="GO" id="GO:0015036">
    <property type="term" value="F:disulfide oxidoreductase activity"/>
    <property type="evidence" value="ECO:0007669"/>
    <property type="project" value="UniProtKB-ARBA"/>
</dbReference>
<comment type="caution">
    <text evidence="4">The sequence shown here is derived from an EMBL/GenBank/DDBJ whole genome shotgun (WGS) entry which is preliminary data.</text>
</comment>
<dbReference type="PROSITE" id="PS51352">
    <property type="entry name" value="THIOREDOXIN_2"/>
    <property type="match status" value="1"/>
</dbReference>
<dbReference type="PANTHER" id="PTHR42852:SF18">
    <property type="entry name" value="CHROMOSOME UNDETERMINED SCAFFOLD_47, WHOLE GENOME SHOTGUN SEQUENCE"/>
    <property type="match status" value="1"/>
</dbReference>
<dbReference type="InterPro" id="IPR017937">
    <property type="entry name" value="Thioredoxin_CS"/>
</dbReference>
<dbReference type="Gene3D" id="3.40.30.10">
    <property type="entry name" value="Glutaredoxin"/>
    <property type="match status" value="1"/>
</dbReference>
<accession>A0A369CBV7</accession>
<keyword evidence="2" id="KW-0732">Signal</keyword>
<keyword evidence="1" id="KW-0676">Redox-active center</keyword>
<evidence type="ECO:0000256" key="1">
    <source>
        <dbReference type="ARBA" id="ARBA00023284"/>
    </source>
</evidence>
<dbReference type="AlphaFoldDB" id="A0A369CBV7"/>
<dbReference type="Pfam" id="PF00578">
    <property type="entry name" value="AhpC-TSA"/>
    <property type="match status" value="1"/>
</dbReference>
<dbReference type="InterPro" id="IPR036249">
    <property type="entry name" value="Thioredoxin-like_sf"/>
</dbReference>